<name>L8H3Q4_ACACF</name>
<evidence type="ECO:0000313" key="2">
    <source>
        <dbReference type="Proteomes" id="UP000011083"/>
    </source>
</evidence>
<protein>
    <submittedName>
        <fullName evidence="1">Uncharacterized protein</fullName>
    </submittedName>
</protein>
<dbReference type="AlphaFoldDB" id="L8H3Q4"/>
<reference evidence="1 2" key="1">
    <citation type="journal article" date="2013" name="Genome Biol.">
        <title>Genome of Acanthamoeba castellanii highlights extensive lateral gene transfer and early evolution of tyrosine kinase signaling.</title>
        <authorList>
            <person name="Clarke M."/>
            <person name="Lohan A.J."/>
            <person name="Liu B."/>
            <person name="Lagkouvardos I."/>
            <person name="Roy S."/>
            <person name="Zafar N."/>
            <person name="Bertelli C."/>
            <person name="Schilde C."/>
            <person name="Kianianmomeni A."/>
            <person name="Burglin T.R."/>
            <person name="Frech C."/>
            <person name="Turcotte B."/>
            <person name="Kopec K.O."/>
            <person name="Synnott J.M."/>
            <person name="Choo C."/>
            <person name="Paponov I."/>
            <person name="Finkler A."/>
            <person name="Soon Heng Tan C."/>
            <person name="Hutchins A.P."/>
            <person name="Weinmeier T."/>
            <person name="Rattei T."/>
            <person name="Chu J.S."/>
            <person name="Gimenez G."/>
            <person name="Irimia M."/>
            <person name="Rigden D.J."/>
            <person name="Fitzpatrick D.A."/>
            <person name="Lorenzo-Morales J."/>
            <person name="Bateman A."/>
            <person name="Chiu C.H."/>
            <person name="Tang P."/>
            <person name="Hegemann P."/>
            <person name="Fromm H."/>
            <person name="Raoult D."/>
            <person name="Greub G."/>
            <person name="Miranda-Saavedra D."/>
            <person name="Chen N."/>
            <person name="Nash P."/>
            <person name="Ginger M.L."/>
            <person name="Horn M."/>
            <person name="Schaap P."/>
            <person name="Caler L."/>
            <person name="Loftus B."/>
        </authorList>
    </citation>
    <scope>NUCLEOTIDE SEQUENCE [LARGE SCALE GENOMIC DNA]</scope>
    <source>
        <strain evidence="1 2">Neff</strain>
    </source>
</reference>
<evidence type="ECO:0000313" key="1">
    <source>
        <dbReference type="EMBL" id="ELR20104.1"/>
    </source>
</evidence>
<dbReference type="GeneID" id="14920948"/>
<dbReference type="EMBL" id="KB007926">
    <property type="protein sequence ID" value="ELR20104.1"/>
    <property type="molecule type" value="Genomic_DNA"/>
</dbReference>
<dbReference type="KEGG" id="acan:ACA1_115040"/>
<proteinExistence type="predicted"/>
<accession>L8H3Q4</accession>
<dbReference type="Proteomes" id="UP000011083">
    <property type="component" value="Unassembled WGS sequence"/>
</dbReference>
<keyword evidence="2" id="KW-1185">Reference proteome</keyword>
<organism evidence="1 2">
    <name type="scientific">Acanthamoeba castellanii (strain ATCC 30010 / Neff)</name>
    <dbReference type="NCBI Taxonomy" id="1257118"/>
    <lineage>
        <taxon>Eukaryota</taxon>
        <taxon>Amoebozoa</taxon>
        <taxon>Discosea</taxon>
        <taxon>Longamoebia</taxon>
        <taxon>Centramoebida</taxon>
        <taxon>Acanthamoebidae</taxon>
        <taxon>Acanthamoeba</taxon>
    </lineage>
</organism>
<sequence>MLGSLLADEDYDLWHRMLADLLARQRTPSSALYEAVWSAMEQGSAGRLAPVMRAELAHAHKLSGPRRREWPPAHDPVEKRDIKRYRELFNVALDTLRFQPAPVAEGWETLASNQLHFIGLVQRMLRDDLRYYKAINLTHESCFHRLLEGKPGTESPLRHELLEVAFDLLDQVNSSVPVEVADRTKRIAYSIFHLLGKAYFGSEEHWDRRWDLVSDLTARVQDLPHATQLDFLDRLRGRRLRKELSARILEDTFSVAKVSKQHLKLRLEPLTAAKIVHYHLHFIPQPKANRGKSASASSSDDMVREELFAALLAHLVLDHFGDLLLVDDDDDDDDDEDDNADKKQAATARREALLADAREVGLVDELDEFMEQTRKRNIYLLQLSPALRFRLDALQHFCGRLKSHLGTTP</sequence>
<dbReference type="RefSeq" id="XP_004342214.1">
    <property type="nucleotide sequence ID" value="XM_004342165.1"/>
</dbReference>
<gene>
    <name evidence="1" type="ORF">ACA1_115040</name>
</gene>
<dbReference type="VEuPathDB" id="AmoebaDB:ACA1_115040"/>